<dbReference type="KEGG" id="ftj:FTUN_8285"/>
<dbReference type="InterPro" id="IPR028082">
    <property type="entry name" value="Peripla_BP_I"/>
</dbReference>
<accession>A0A6M5Z5W3</accession>
<dbReference type="InterPro" id="IPR050555">
    <property type="entry name" value="Bact_Solute-Bind_Prot2"/>
</dbReference>
<comment type="subcellular location">
    <subcellularLocation>
        <location evidence="1">Cell envelope</location>
    </subcellularLocation>
</comment>
<dbReference type="PANTHER" id="PTHR30036:SF7">
    <property type="entry name" value="ABC TRANSPORTER PERIPLASMIC-BINDING PROTEIN YPHF"/>
    <property type="match status" value="1"/>
</dbReference>
<evidence type="ECO:0000256" key="2">
    <source>
        <dbReference type="ARBA" id="ARBA00007639"/>
    </source>
</evidence>
<evidence type="ECO:0000313" key="6">
    <source>
        <dbReference type="Proteomes" id="UP000503447"/>
    </source>
</evidence>
<keyword evidence="6" id="KW-1185">Reference proteome</keyword>
<reference evidence="6" key="1">
    <citation type="submission" date="2020-05" db="EMBL/GenBank/DDBJ databases">
        <title>Frigoriglobus tundricola gen. nov., sp. nov., a psychrotolerant cellulolytic planctomycete of the family Gemmataceae with two divergent copies of 16S rRNA gene.</title>
        <authorList>
            <person name="Kulichevskaya I.S."/>
            <person name="Ivanova A.A."/>
            <person name="Naumoff D.G."/>
            <person name="Beletsky A.V."/>
            <person name="Rijpstra W.I.C."/>
            <person name="Sinninghe Damste J.S."/>
            <person name="Mardanov A.V."/>
            <person name="Ravin N.V."/>
            <person name="Dedysh S.N."/>
        </authorList>
    </citation>
    <scope>NUCLEOTIDE SEQUENCE [LARGE SCALE GENOMIC DNA]</scope>
    <source>
        <strain evidence="6">PL17</strain>
    </source>
</reference>
<protein>
    <submittedName>
        <fullName evidence="5">Sugar ABC transporter</fullName>
    </submittedName>
</protein>
<comment type="similarity">
    <text evidence="2">Belongs to the bacterial solute-binding protein 2 family.</text>
</comment>
<dbReference type="PANTHER" id="PTHR30036">
    <property type="entry name" value="D-XYLOSE-BINDING PERIPLASMIC PROTEIN"/>
    <property type="match status" value="1"/>
</dbReference>
<dbReference type="RefSeq" id="WP_171475358.1">
    <property type="nucleotide sequence ID" value="NZ_CP053452.2"/>
</dbReference>
<dbReference type="AlphaFoldDB" id="A0A6M5Z5W3"/>
<feature type="domain" description="Periplasmic binding protein" evidence="4">
    <location>
        <begin position="36"/>
        <end position="314"/>
    </location>
</feature>
<evidence type="ECO:0000256" key="3">
    <source>
        <dbReference type="SAM" id="SignalP"/>
    </source>
</evidence>
<name>A0A6M5Z5W3_9BACT</name>
<evidence type="ECO:0000259" key="4">
    <source>
        <dbReference type="Pfam" id="PF13407"/>
    </source>
</evidence>
<sequence length="363" mass="38410">MSSILRVSVLVGLAAVLACVPACGKKDTGKIKIGVVTNCTDPFWDLCEAGAKKAAQEFDVEVLFRQPEGLDVAKQMPIVEAFVQQGVKGIAISVINPKGQKKDLTRIAAEVPLITMDNDADADTGRLCYIGVDNKEAGRAVGRLVKKSLPPEKGGTIAMFIGSDVSANGTARTQGVLDELATPDANGTAATRKINGKDVPGKMYGKYFLVDGEAKTDGGPEKNPQQYPHAMLGRLENVPDVCLIGLYAYNPPAILSAVKSKELVGKVKIVGFDENPVTLRAVAAGEVEGTVVQDPYNYGYKSVEVLAAVARGDKSKMPSGSLSYQVVTKDGGPDETINGLHIKFPRAADYENVVKAQFASIGK</sequence>
<feature type="chain" id="PRO_5026764729" evidence="3">
    <location>
        <begin position="25"/>
        <end position="363"/>
    </location>
</feature>
<gene>
    <name evidence="5" type="ORF">FTUN_8285</name>
</gene>
<dbReference type="GO" id="GO:0030246">
    <property type="term" value="F:carbohydrate binding"/>
    <property type="evidence" value="ECO:0007669"/>
    <property type="project" value="TreeGrafter"/>
</dbReference>
<feature type="signal peptide" evidence="3">
    <location>
        <begin position="1"/>
        <end position="24"/>
    </location>
</feature>
<dbReference type="SUPFAM" id="SSF53822">
    <property type="entry name" value="Periplasmic binding protein-like I"/>
    <property type="match status" value="1"/>
</dbReference>
<proteinExistence type="inferred from homology"/>
<dbReference type="GO" id="GO:0030288">
    <property type="term" value="C:outer membrane-bounded periplasmic space"/>
    <property type="evidence" value="ECO:0007669"/>
    <property type="project" value="TreeGrafter"/>
</dbReference>
<dbReference type="PROSITE" id="PS51257">
    <property type="entry name" value="PROKAR_LIPOPROTEIN"/>
    <property type="match status" value="1"/>
</dbReference>
<evidence type="ECO:0000256" key="1">
    <source>
        <dbReference type="ARBA" id="ARBA00004196"/>
    </source>
</evidence>
<dbReference type="Proteomes" id="UP000503447">
    <property type="component" value="Chromosome"/>
</dbReference>
<organism evidence="5 6">
    <name type="scientific">Frigoriglobus tundricola</name>
    <dbReference type="NCBI Taxonomy" id="2774151"/>
    <lineage>
        <taxon>Bacteria</taxon>
        <taxon>Pseudomonadati</taxon>
        <taxon>Planctomycetota</taxon>
        <taxon>Planctomycetia</taxon>
        <taxon>Gemmatales</taxon>
        <taxon>Gemmataceae</taxon>
        <taxon>Frigoriglobus</taxon>
    </lineage>
</organism>
<evidence type="ECO:0000313" key="5">
    <source>
        <dbReference type="EMBL" id="QJX00653.1"/>
    </source>
</evidence>
<dbReference type="Pfam" id="PF13407">
    <property type="entry name" value="Peripla_BP_4"/>
    <property type="match status" value="1"/>
</dbReference>
<dbReference type="Gene3D" id="3.40.50.2300">
    <property type="match status" value="2"/>
</dbReference>
<dbReference type="InterPro" id="IPR025997">
    <property type="entry name" value="SBP_2_dom"/>
</dbReference>
<dbReference type="EMBL" id="CP053452">
    <property type="protein sequence ID" value="QJX00653.1"/>
    <property type="molecule type" value="Genomic_DNA"/>
</dbReference>
<keyword evidence="3" id="KW-0732">Signal</keyword>